<protein>
    <recommendedName>
        <fullName evidence="3 6">3-methyl-2-oxobutanoate hydroxymethyltransferase</fullName>
        <ecNumber evidence="3 6">2.1.2.11</ecNumber>
    </recommendedName>
</protein>
<reference evidence="7 9" key="1">
    <citation type="journal article" date="2016" name="PLoS ONE">
        <title>Sequence Assembly of Yarrowia lipolytica Strain W29/CLIB89 Shows Transposable Element Diversity.</title>
        <authorList>
            <person name="Magnan C."/>
            <person name="Yu J."/>
            <person name="Chang I."/>
            <person name="Jahn E."/>
            <person name="Kanomata Y."/>
            <person name="Wu J."/>
            <person name="Zeller M."/>
            <person name="Oakes M."/>
            <person name="Baldi P."/>
            <person name="Sandmeyer S."/>
        </authorList>
    </citation>
    <scope>NUCLEOTIDE SEQUENCE [LARGE SCALE GENOMIC DNA]</scope>
    <source>
        <strain evidence="7">CLIB89</strain>
        <strain evidence="9">CLIB89(W29)</strain>
    </source>
</reference>
<dbReference type="InterPro" id="IPR040442">
    <property type="entry name" value="Pyrv_kinase-like_dom_sf"/>
</dbReference>
<dbReference type="PANTHER" id="PTHR20881:SF0">
    <property type="entry name" value="3-METHYL-2-OXOBUTANOATE HYDROXYMETHYLTRANSFERASE"/>
    <property type="match status" value="1"/>
</dbReference>
<dbReference type="GeneID" id="2907032"/>
<evidence type="ECO:0000256" key="2">
    <source>
        <dbReference type="ARBA" id="ARBA00008676"/>
    </source>
</evidence>
<comment type="function">
    <text evidence="6">Catalyzes the reversible reaction in which hydroxymethyl group from 5,10-methylenetetrahydrofolate is transferred onto alpha-ketoisovalerate to form ketopantoate.</text>
</comment>
<organism evidence="7 9">
    <name type="scientific">Yarrowia lipolytica</name>
    <name type="common">Candida lipolytica</name>
    <dbReference type="NCBI Taxonomy" id="4952"/>
    <lineage>
        <taxon>Eukaryota</taxon>
        <taxon>Fungi</taxon>
        <taxon>Dikarya</taxon>
        <taxon>Ascomycota</taxon>
        <taxon>Saccharomycotina</taxon>
        <taxon>Dipodascomycetes</taxon>
        <taxon>Dipodascales</taxon>
        <taxon>Dipodascales incertae sedis</taxon>
        <taxon>Yarrowia</taxon>
    </lineage>
</organism>
<dbReference type="NCBIfam" id="NF001452">
    <property type="entry name" value="PRK00311.1"/>
    <property type="match status" value="1"/>
</dbReference>
<dbReference type="Gene3D" id="3.20.20.60">
    <property type="entry name" value="Phosphoenolpyruvate-binding domains"/>
    <property type="match status" value="1"/>
</dbReference>
<dbReference type="FunFam" id="3.20.20.60:FF:000003">
    <property type="entry name" value="3-methyl-2-oxobutanoate hydroxymethyltransferase"/>
    <property type="match status" value="1"/>
</dbReference>
<evidence type="ECO:0000256" key="5">
    <source>
        <dbReference type="ARBA" id="ARBA00049172"/>
    </source>
</evidence>
<evidence type="ECO:0000313" key="9">
    <source>
        <dbReference type="Proteomes" id="UP000182444"/>
    </source>
</evidence>
<dbReference type="eggNOG" id="KOG2949">
    <property type="taxonomic scope" value="Eukaryota"/>
</dbReference>
<dbReference type="RefSeq" id="XP_501077.1">
    <property type="nucleotide sequence ID" value="XM_501077.1"/>
</dbReference>
<dbReference type="GO" id="GO:0003864">
    <property type="term" value="F:3-methyl-2-oxobutanoate hydroxymethyltransferase activity"/>
    <property type="evidence" value="ECO:0007669"/>
    <property type="project" value="UniProtKB-EC"/>
</dbReference>
<dbReference type="SUPFAM" id="SSF51621">
    <property type="entry name" value="Phosphoenolpyruvate/pyruvate domain"/>
    <property type="match status" value="1"/>
</dbReference>
<dbReference type="InterPro" id="IPR015813">
    <property type="entry name" value="Pyrv/PenolPyrv_kinase-like_dom"/>
</dbReference>
<sequence>MSLLRTLRPVLGSARPVTPVLARSYSAHHSPQTSDQTRKKVTIPELAKMRRNKEKISMVTAHDYVTGLIADKAGVDMILVGDSLAMVALGYPNTNQIELEEMVYHAKAVSRGVKSAFMVADLPFGSYEESPEKAIRSAIQMIQKGGMEAVKMEGGKELAPTIKRLTEVGIPVLGHIGLTPQRQSSLGGFRVQGKTASGAESILEDAYELQKAGCFAIVLEAVPDKVGEWLSSKLEVPTIGIGAGPGTSGQVLVMLDMLGGFGSFTPKFLKKYSQFLDINVGAVKQYHEEVKGGVFPAQEHCYKMGDEEAAKLK</sequence>
<dbReference type="GO" id="GO:0000287">
    <property type="term" value="F:magnesium ion binding"/>
    <property type="evidence" value="ECO:0007669"/>
    <property type="project" value="TreeGrafter"/>
</dbReference>
<dbReference type="CDD" id="cd06557">
    <property type="entry name" value="KPHMT-like"/>
    <property type="match status" value="1"/>
</dbReference>
<evidence type="ECO:0000313" key="8">
    <source>
        <dbReference type="EMBL" id="RDW26770.1"/>
    </source>
</evidence>
<dbReference type="OMA" id="VLVWTDM"/>
<name>A0A1D8N8H4_YARLL</name>
<evidence type="ECO:0000256" key="1">
    <source>
        <dbReference type="ARBA" id="ARBA00005033"/>
    </source>
</evidence>
<dbReference type="InterPro" id="IPR003700">
    <property type="entry name" value="Pantoate_hydroxy_MeTrfase"/>
</dbReference>
<gene>
    <name evidence="8" type="ORF">B0I71DRAFT_174005</name>
    <name evidence="7" type="ORF">YALI1_B24638g</name>
</gene>
<dbReference type="KEGG" id="yli:2907032"/>
<dbReference type="OrthoDB" id="425211at2759"/>
<keyword evidence="8" id="KW-0489">Methyltransferase</keyword>
<comment type="similarity">
    <text evidence="2 6">Belongs to the PanB family.</text>
</comment>
<keyword evidence="4 6" id="KW-0808">Transferase</keyword>
<dbReference type="EC" id="2.1.2.11" evidence="3 6"/>
<evidence type="ECO:0000313" key="10">
    <source>
        <dbReference type="Proteomes" id="UP000256601"/>
    </source>
</evidence>
<comment type="catalytic activity">
    <reaction evidence="5 6">
        <text>(6R)-5,10-methylene-5,6,7,8-tetrahydrofolate + 3-methyl-2-oxobutanoate + H2O = 2-dehydropantoate + (6S)-5,6,7,8-tetrahydrofolate</text>
        <dbReference type="Rhea" id="RHEA:11824"/>
        <dbReference type="ChEBI" id="CHEBI:11561"/>
        <dbReference type="ChEBI" id="CHEBI:11851"/>
        <dbReference type="ChEBI" id="CHEBI:15377"/>
        <dbReference type="ChEBI" id="CHEBI:15636"/>
        <dbReference type="ChEBI" id="CHEBI:57453"/>
        <dbReference type="EC" id="2.1.2.11"/>
    </reaction>
</comment>
<dbReference type="UniPathway" id="UPA00028">
    <property type="reaction ID" value="UER00003"/>
</dbReference>
<dbReference type="Proteomes" id="UP000256601">
    <property type="component" value="Unassembled WGS sequence"/>
</dbReference>
<comment type="pathway">
    <text evidence="1 6">Cofactor biosynthesis; (R)-pantothenate biosynthesis; (R)-pantoate from 3-methyl-2-oxobutanoate: step 1/2.</text>
</comment>
<dbReference type="EMBL" id="KZ858974">
    <property type="protein sequence ID" value="RDW26770.1"/>
    <property type="molecule type" value="Genomic_DNA"/>
</dbReference>
<proteinExistence type="inferred from homology"/>
<dbReference type="EMBL" id="CP017554">
    <property type="protein sequence ID" value="AOW01911.1"/>
    <property type="molecule type" value="Genomic_DNA"/>
</dbReference>
<dbReference type="PANTHER" id="PTHR20881">
    <property type="entry name" value="3-METHYL-2-OXOBUTANOATE HYDROXYMETHYLTRANSFERASE"/>
    <property type="match status" value="1"/>
</dbReference>
<dbReference type="GO" id="GO:0005739">
    <property type="term" value="C:mitochondrion"/>
    <property type="evidence" value="ECO:0007669"/>
    <property type="project" value="TreeGrafter"/>
</dbReference>
<keyword evidence="6" id="KW-0566">Pantothenate biosynthesis</keyword>
<dbReference type="AlphaFoldDB" id="A0A1D8N8H4"/>
<dbReference type="VEuPathDB" id="FungiDB:YALI1_B24638g"/>
<evidence type="ECO:0000256" key="6">
    <source>
        <dbReference type="RuleBase" id="RU362100"/>
    </source>
</evidence>
<dbReference type="PIRSF" id="PIRSF000388">
    <property type="entry name" value="Pantoate_hydroxy_MeTrfase"/>
    <property type="match status" value="1"/>
</dbReference>
<dbReference type="VEuPathDB" id="FungiDB:YALI0_B18898g"/>
<evidence type="ECO:0000313" key="7">
    <source>
        <dbReference type="EMBL" id="AOW01911.1"/>
    </source>
</evidence>
<dbReference type="Pfam" id="PF02548">
    <property type="entry name" value="Pantoate_transf"/>
    <property type="match status" value="1"/>
</dbReference>
<dbReference type="GO" id="GO:0032259">
    <property type="term" value="P:methylation"/>
    <property type="evidence" value="ECO:0007669"/>
    <property type="project" value="UniProtKB-KW"/>
</dbReference>
<reference evidence="8 10" key="2">
    <citation type="submission" date="2018-07" db="EMBL/GenBank/DDBJ databases">
        <title>Draft Genome Assemblies for Five Robust Yarrowia lipolytica Strains Exhibiting High Lipid Production and Pentose Sugar Utilization and Sugar Alcohol Secretion from Undetoxified Lignocellulosic Biomass Hydrolysates.</title>
        <authorList>
            <consortium name="DOE Joint Genome Institute"/>
            <person name="Walker C."/>
            <person name="Ryu S."/>
            <person name="Na H."/>
            <person name="Zane M."/>
            <person name="LaButti K."/>
            <person name="Lipzen A."/>
            <person name="Haridas S."/>
            <person name="Barry K."/>
            <person name="Grigoriev I.V."/>
            <person name="Quarterman J."/>
            <person name="Slininger P."/>
            <person name="Dien B."/>
            <person name="Trinh C.T."/>
        </authorList>
    </citation>
    <scope>NUCLEOTIDE SEQUENCE [LARGE SCALE GENOMIC DNA]</scope>
    <source>
        <strain evidence="8 10">YB392</strain>
    </source>
</reference>
<dbReference type="NCBIfam" id="TIGR00222">
    <property type="entry name" value="panB"/>
    <property type="match status" value="1"/>
</dbReference>
<dbReference type="HAMAP" id="MF_00156">
    <property type="entry name" value="PanB"/>
    <property type="match status" value="1"/>
</dbReference>
<evidence type="ECO:0000256" key="3">
    <source>
        <dbReference type="ARBA" id="ARBA00012618"/>
    </source>
</evidence>
<evidence type="ECO:0000256" key="4">
    <source>
        <dbReference type="ARBA" id="ARBA00022679"/>
    </source>
</evidence>
<accession>A0A1D8N8H4</accession>
<dbReference type="GO" id="GO:0015940">
    <property type="term" value="P:pantothenate biosynthetic process"/>
    <property type="evidence" value="ECO:0007669"/>
    <property type="project" value="UniProtKB-UniPathway"/>
</dbReference>
<dbReference type="Proteomes" id="UP000182444">
    <property type="component" value="Chromosome 1B"/>
</dbReference>
<dbReference type="GO" id="GO:0008168">
    <property type="term" value="F:methyltransferase activity"/>
    <property type="evidence" value="ECO:0007669"/>
    <property type="project" value="UniProtKB-KW"/>
</dbReference>